<evidence type="ECO:0000313" key="1">
    <source>
        <dbReference type="EMBL" id="OLP54853.1"/>
    </source>
</evidence>
<dbReference type="STRING" id="1672749.BJF92_13670"/>
<dbReference type="AlphaFoldDB" id="A0A1Q9AHY7"/>
<dbReference type="RefSeq" id="WP_075635412.1">
    <property type="nucleotide sequence ID" value="NZ_MKIO01000031.1"/>
</dbReference>
<protein>
    <submittedName>
        <fullName evidence="1">Uncharacterized protein</fullName>
    </submittedName>
</protein>
<gene>
    <name evidence="1" type="ORF">BJF92_13670</name>
</gene>
<accession>A0A1Q9AHY7</accession>
<sequence>MTTYTVSHIDAVSGGERPVFSSMPATVSLRDVVLNHLAWHLDDLDFTDGHLDEDTVLSVLSGDFVARDGDVVVEVVNAEQFRHTREIGDAEPGAFFIDGEGAACELNRLPCPPYFDPDGIPF</sequence>
<comment type="caution">
    <text evidence="1">The sequence shown here is derived from an EMBL/GenBank/DDBJ whole genome shotgun (WGS) entry which is preliminary data.</text>
</comment>
<organism evidence="1 2">
    <name type="scientific">Xaviernesmea rhizosphaerae</name>
    <dbReference type="NCBI Taxonomy" id="1672749"/>
    <lineage>
        <taxon>Bacteria</taxon>
        <taxon>Pseudomonadati</taxon>
        <taxon>Pseudomonadota</taxon>
        <taxon>Alphaproteobacteria</taxon>
        <taxon>Hyphomicrobiales</taxon>
        <taxon>Rhizobiaceae</taxon>
        <taxon>Rhizobium/Agrobacterium group</taxon>
        <taxon>Xaviernesmea</taxon>
    </lineage>
</organism>
<proteinExistence type="predicted"/>
<evidence type="ECO:0000313" key="2">
    <source>
        <dbReference type="Proteomes" id="UP000186143"/>
    </source>
</evidence>
<reference evidence="1 2" key="1">
    <citation type="submission" date="2016-09" db="EMBL/GenBank/DDBJ databases">
        <title>Rhizobium sp. nov., a novel species isolated from the rice rhizosphere.</title>
        <authorList>
            <person name="Zhao J."/>
            <person name="Zhang X."/>
        </authorList>
    </citation>
    <scope>NUCLEOTIDE SEQUENCE [LARGE SCALE GENOMIC DNA]</scope>
    <source>
        <strain evidence="1 2">MH17</strain>
    </source>
</reference>
<dbReference type="EMBL" id="MKIO01000031">
    <property type="protein sequence ID" value="OLP54853.1"/>
    <property type="molecule type" value="Genomic_DNA"/>
</dbReference>
<dbReference type="Proteomes" id="UP000186143">
    <property type="component" value="Unassembled WGS sequence"/>
</dbReference>
<name>A0A1Q9AHY7_9HYPH</name>